<reference evidence="2 3" key="1">
    <citation type="journal article" date="2016" name="Nat. Commun.">
        <title>Thousands of microbial genomes shed light on interconnected biogeochemical processes in an aquifer system.</title>
        <authorList>
            <person name="Anantharaman K."/>
            <person name="Brown C.T."/>
            <person name="Hug L.A."/>
            <person name="Sharon I."/>
            <person name="Castelle C.J."/>
            <person name="Probst A.J."/>
            <person name="Thomas B.C."/>
            <person name="Singh A."/>
            <person name="Wilkins M.J."/>
            <person name="Karaoz U."/>
            <person name="Brodie E.L."/>
            <person name="Williams K.H."/>
            <person name="Hubbard S.S."/>
            <person name="Banfield J.F."/>
        </authorList>
    </citation>
    <scope>NUCLEOTIDE SEQUENCE [LARGE SCALE GENOMIC DNA]</scope>
</reference>
<evidence type="ECO:0000313" key="2">
    <source>
        <dbReference type="EMBL" id="OGG11438.1"/>
    </source>
</evidence>
<proteinExistence type="predicted"/>
<dbReference type="Proteomes" id="UP000177268">
    <property type="component" value="Unassembled WGS sequence"/>
</dbReference>
<name>A0A1F5ZG14_9BACT</name>
<dbReference type="AlphaFoldDB" id="A0A1F5ZG14"/>
<organism evidence="2 3">
    <name type="scientific">Candidatus Gottesmanbacteria bacterium RBG_13_45_10</name>
    <dbReference type="NCBI Taxonomy" id="1798370"/>
    <lineage>
        <taxon>Bacteria</taxon>
        <taxon>Candidatus Gottesmaniibacteriota</taxon>
    </lineage>
</organism>
<comment type="caution">
    <text evidence="2">The sequence shown here is derived from an EMBL/GenBank/DDBJ whole genome shotgun (WGS) entry which is preliminary data.</text>
</comment>
<accession>A0A1F5ZG14</accession>
<feature type="region of interest" description="Disordered" evidence="1">
    <location>
        <begin position="26"/>
        <end position="92"/>
    </location>
</feature>
<sequence length="92" mass="10001">MTSKCAYYINLLNSLFQFKEVGMSITPEHTPEKRQPSNQPAEPPAWTDSPAPDALKPTVGNVPNETPPIQPPLVADAEGEVSNVEGIDFSDH</sequence>
<protein>
    <submittedName>
        <fullName evidence="2">Uncharacterized protein</fullName>
    </submittedName>
</protein>
<evidence type="ECO:0000256" key="1">
    <source>
        <dbReference type="SAM" id="MobiDB-lite"/>
    </source>
</evidence>
<gene>
    <name evidence="2" type="ORF">A2Z00_05655</name>
</gene>
<dbReference type="EMBL" id="MFIZ01000028">
    <property type="protein sequence ID" value="OGG11438.1"/>
    <property type="molecule type" value="Genomic_DNA"/>
</dbReference>
<evidence type="ECO:0000313" key="3">
    <source>
        <dbReference type="Proteomes" id="UP000177268"/>
    </source>
</evidence>